<dbReference type="InterPro" id="IPR011050">
    <property type="entry name" value="Pectin_lyase_fold/virulence"/>
</dbReference>
<comment type="caution">
    <text evidence="6">The sequence shown here is derived from an EMBL/GenBank/DDBJ whole genome shotgun (WGS) entry which is preliminary data.</text>
</comment>
<evidence type="ECO:0000259" key="5">
    <source>
        <dbReference type="Pfam" id="PF24517"/>
    </source>
</evidence>
<feature type="domain" description="Right handed beta helix" evidence="4">
    <location>
        <begin position="93"/>
        <end position="276"/>
    </location>
</feature>
<proteinExistence type="predicted"/>
<evidence type="ECO:0000313" key="7">
    <source>
        <dbReference type="Proteomes" id="UP001225316"/>
    </source>
</evidence>
<dbReference type="InterPro" id="IPR012334">
    <property type="entry name" value="Pectin_lyas_fold"/>
</dbReference>
<dbReference type="NCBIfam" id="NF033679">
    <property type="entry name" value="DNRLRE_dom"/>
    <property type="match status" value="2"/>
</dbReference>
<evidence type="ECO:0000256" key="2">
    <source>
        <dbReference type="ARBA" id="ARBA00022525"/>
    </source>
</evidence>
<protein>
    <submittedName>
        <fullName evidence="6">DNRLRE domain-containing protein</fullName>
    </submittedName>
</protein>
<dbReference type="InterPro" id="IPR055372">
    <property type="entry name" value="CBM96"/>
</dbReference>
<dbReference type="Pfam" id="PF13229">
    <property type="entry name" value="Beta_helix"/>
    <property type="match status" value="1"/>
</dbReference>
<sequence length="1060" mass="113615">MTPSGSGDGSGSDFSNALAKGNLSATLNTTMVAGDTLYVGSGNYTNTRIYINSDGTAALPKSIIGVDTGGGRPHFNGDPGWSRSDPDSGMDHGLYIIGDHWLVENLEISRVRHGIKSSSSSSNASNYITLRNLFVHDVRHGMYVYYIDNARFENLVVQEYTKQGFRLDRGCDNVTFTNCVADMTAGDESWWDYGEAFPFGFVSYGNGSANSNLIFEDCVALNNRMNGQTKSNGDPQTYYNGDGFVLEDNTNGTTQFIRCISVNNEDAGYDLKAAASFEGCVSVKNYRGFRLWHTAKTLNNCVAAYPFRRTYSNEIGGESSGGSGIWTQNGHSTVTNYTFYANKGRGLDEAGSGSLTVSNSIVAFSGSEGSYKTGTVSFDASTVQYRPGSGTDPALINPSIAWNGIGDELDSLTFGQTKGYHSLSTPYEAESLMVTDSGEGHALVADASANGGEWLRFDADSVGDYVEFNLPYLPAGTYSVYVQDQTAGDQGIYQLSVDGVDVGLPVDQYSASVANGEVAIGELTLAADTSAVFRFTVTGKDAASSDYKLSIDTIRLALVGSVVEEDSEFYDVLPEADTFVHDDSPNTNFGTDTRLIVKDGNPDYDRVSYLRYTLPAEISELVGAKLKLYVESIGGEGSGARTIEIRQLANDVWDESTMTWNTREASNGTLIASIDAGSAGSIYEIDVSDYVDQELAGDGTVSFVLVQPTGANRMVIFGSRENVGKEPILELETPVVSSTVSDIISEADTYVRDGTPTTNYGSDLGMAVKDASSGYDRIAYVRFPLSSISGSVQSATLKLRVKAIGGEGPGARYVEVRQLADDAWDESTMTWNTRASSTGTLIETIDARTVGEVHEIDVSAYVAQEAASDGYVSFALTQPTNHVMYVVFNTREESGYEPTLEVETSTGGAGAMVFEPSDFSDYAAQSGSGAMTLGSGNTSIQLTGNYWRRYAFPYTVTADTVIEVTVDASDVGELTSIGFDADNDYTTGLSHVKLAGSQSLDQYFAPISPLYTAGSGPETIIIPIGSYFTGTMTHMTFVGDDDADESINVTFSNIKVYESQ</sequence>
<evidence type="ECO:0000256" key="1">
    <source>
        <dbReference type="ARBA" id="ARBA00004613"/>
    </source>
</evidence>
<keyword evidence="7" id="KW-1185">Reference proteome</keyword>
<reference evidence="6 7" key="1">
    <citation type="submission" date="2023-04" db="EMBL/GenBank/DDBJ databases">
        <title>A novel bacteria isolated from coastal sediment.</title>
        <authorList>
            <person name="Liu X.-J."/>
            <person name="Du Z.-J."/>
        </authorList>
    </citation>
    <scope>NUCLEOTIDE SEQUENCE [LARGE SCALE GENOMIC DNA]</scope>
    <source>
        <strain evidence="6 7">SDUM461003</strain>
    </source>
</reference>
<evidence type="ECO:0000313" key="6">
    <source>
        <dbReference type="EMBL" id="MDQ8207298.1"/>
    </source>
</evidence>
<dbReference type="Pfam" id="PF24517">
    <property type="entry name" value="CBM96"/>
    <property type="match status" value="2"/>
</dbReference>
<feature type="domain" description="Carbohydrate-binding module family 96" evidence="5">
    <location>
        <begin position="571"/>
        <end position="732"/>
    </location>
</feature>
<dbReference type="SUPFAM" id="SSF51126">
    <property type="entry name" value="Pectin lyase-like"/>
    <property type="match status" value="2"/>
</dbReference>
<dbReference type="RefSeq" id="WP_308949432.1">
    <property type="nucleotide sequence ID" value="NZ_JARXHW010000012.1"/>
</dbReference>
<dbReference type="Proteomes" id="UP001225316">
    <property type="component" value="Unassembled WGS sequence"/>
</dbReference>
<comment type="subcellular location">
    <subcellularLocation>
        <location evidence="1">Secreted</location>
    </subcellularLocation>
</comment>
<dbReference type="EMBL" id="JARXHW010000012">
    <property type="protein sequence ID" value="MDQ8207298.1"/>
    <property type="molecule type" value="Genomic_DNA"/>
</dbReference>
<name>A0ABU1AT07_9BACT</name>
<gene>
    <name evidence="6" type="ORF">QEH52_07250</name>
</gene>
<evidence type="ECO:0000256" key="3">
    <source>
        <dbReference type="ARBA" id="ARBA00022729"/>
    </source>
</evidence>
<evidence type="ECO:0000259" key="4">
    <source>
        <dbReference type="Pfam" id="PF13229"/>
    </source>
</evidence>
<dbReference type="InterPro" id="IPR039448">
    <property type="entry name" value="Beta_helix"/>
</dbReference>
<keyword evidence="2" id="KW-0964">Secreted</keyword>
<organism evidence="6 7">
    <name type="scientific">Thalassobacterium maritimum</name>
    <dbReference type="NCBI Taxonomy" id="3041265"/>
    <lineage>
        <taxon>Bacteria</taxon>
        <taxon>Pseudomonadati</taxon>
        <taxon>Verrucomicrobiota</taxon>
        <taxon>Opitutia</taxon>
        <taxon>Puniceicoccales</taxon>
        <taxon>Coraliomargaritaceae</taxon>
        <taxon>Thalassobacterium</taxon>
    </lineage>
</organism>
<accession>A0ABU1AT07</accession>
<dbReference type="Gene3D" id="2.160.20.10">
    <property type="entry name" value="Single-stranded right-handed beta-helix, Pectin lyase-like"/>
    <property type="match status" value="1"/>
</dbReference>
<keyword evidence="3" id="KW-0732">Signal</keyword>
<feature type="domain" description="Carbohydrate-binding module family 96" evidence="5">
    <location>
        <begin position="742"/>
        <end position="903"/>
    </location>
</feature>